<organism evidence="2 3">
    <name type="scientific">Iris pallida</name>
    <name type="common">Sweet iris</name>
    <dbReference type="NCBI Taxonomy" id="29817"/>
    <lineage>
        <taxon>Eukaryota</taxon>
        <taxon>Viridiplantae</taxon>
        <taxon>Streptophyta</taxon>
        <taxon>Embryophyta</taxon>
        <taxon>Tracheophyta</taxon>
        <taxon>Spermatophyta</taxon>
        <taxon>Magnoliopsida</taxon>
        <taxon>Liliopsida</taxon>
        <taxon>Asparagales</taxon>
        <taxon>Iridaceae</taxon>
        <taxon>Iridoideae</taxon>
        <taxon>Irideae</taxon>
        <taxon>Iris</taxon>
    </lineage>
</organism>
<dbReference type="PANTHER" id="PTHR48145:SF5">
    <property type="entry name" value="NUCLEAR ENVELOPE-ASSOCIATED PROTEIN 2"/>
    <property type="match status" value="1"/>
</dbReference>
<reference evidence="2" key="2">
    <citation type="submission" date="2023-04" db="EMBL/GenBank/DDBJ databases">
        <authorList>
            <person name="Bruccoleri R.E."/>
            <person name="Oakeley E.J."/>
            <person name="Faust A.-M."/>
            <person name="Dessus-Babus S."/>
            <person name="Altorfer M."/>
            <person name="Burckhardt D."/>
            <person name="Oertli M."/>
            <person name="Naumann U."/>
            <person name="Petersen F."/>
            <person name="Wong J."/>
        </authorList>
    </citation>
    <scope>NUCLEOTIDE SEQUENCE</scope>
    <source>
        <strain evidence="2">GSM-AAB239-AS_SAM_17_03QT</strain>
        <tissue evidence="2">Leaf</tissue>
    </source>
</reference>
<gene>
    <name evidence="2" type="ORF">M6B38_128035</name>
</gene>
<feature type="coiled-coil region" evidence="1">
    <location>
        <begin position="141"/>
        <end position="272"/>
    </location>
</feature>
<dbReference type="InterPro" id="IPR049932">
    <property type="entry name" value="NEAP1-4"/>
</dbReference>
<reference evidence="2" key="1">
    <citation type="journal article" date="2023" name="GigaByte">
        <title>Genome assembly of the bearded iris, Iris pallida Lam.</title>
        <authorList>
            <person name="Bruccoleri R.E."/>
            <person name="Oakeley E.J."/>
            <person name="Faust A.M.E."/>
            <person name="Altorfer M."/>
            <person name="Dessus-Babus S."/>
            <person name="Burckhardt D."/>
            <person name="Oertli M."/>
            <person name="Naumann U."/>
            <person name="Petersen F."/>
            <person name="Wong J."/>
        </authorList>
    </citation>
    <scope>NUCLEOTIDE SEQUENCE</scope>
    <source>
        <strain evidence="2">GSM-AAB239-AS_SAM_17_03QT</strain>
    </source>
</reference>
<evidence type="ECO:0000256" key="1">
    <source>
        <dbReference type="SAM" id="Coils"/>
    </source>
</evidence>
<accession>A0AAX6G5N5</accession>
<protein>
    <submittedName>
        <fullName evidence="2">Myosin-11-like</fullName>
    </submittedName>
</protein>
<comment type="caution">
    <text evidence="2">The sequence shown here is derived from an EMBL/GenBank/DDBJ whole genome shotgun (WGS) entry which is preliminary data.</text>
</comment>
<sequence length="348" mass="39959">MAEIEKSSSSSSSSSLSGLELDPLLKDLTEKKLGFRKNVVSLAAELKDMRSRLASQEVSFIHETRSRQVAEMKAKSMEEEIGKLQSCLEERNNQLSSTCSNSDQYFMELDDLRSQLSFTKATAEASAASAQSAQSQCFSLLRELEEKNNSLKENEIRVNKLGEQLDNLQKDLQARESSQRQLKDEVVRMEKEIMQAVAKAGLNKDCELRKILDEVSPKNFEKMNQLLDARDDEISRLRDELRFLSAHWKHKTKELESQLEKHRRADQELKKKVLKIEFCVHDLRSQIRKLQRAGERRDKALEDYKDQVNSSKQQNQAGSHDKENFWGSSGFKVIVSMSMLILVALTRR</sequence>
<dbReference type="EMBL" id="JANAVB010022596">
    <property type="protein sequence ID" value="KAJ6823892.1"/>
    <property type="molecule type" value="Genomic_DNA"/>
</dbReference>
<keyword evidence="3" id="KW-1185">Reference proteome</keyword>
<dbReference type="AlphaFoldDB" id="A0AAX6G5N5"/>
<name>A0AAX6G5N5_IRIPA</name>
<evidence type="ECO:0000313" key="3">
    <source>
        <dbReference type="Proteomes" id="UP001140949"/>
    </source>
</evidence>
<proteinExistence type="predicted"/>
<dbReference type="Proteomes" id="UP001140949">
    <property type="component" value="Unassembled WGS sequence"/>
</dbReference>
<evidence type="ECO:0000313" key="2">
    <source>
        <dbReference type="EMBL" id="KAJ6823892.1"/>
    </source>
</evidence>
<keyword evidence="1" id="KW-0175">Coiled coil</keyword>
<dbReference type="PANTHER" id="PTHR48145">
    <property type="entry name" value="NUCLEAR ENVELOPE-ASSOCIATED PROTEIN 1"/>
    <property type="match status" value="1"/>
</dbReference>